<protein>
    <submittedName>
        <fullName evidence="1">Uncharacterized protein</fullName>
    </submittedName>
</protein>
<comment type="caution">
    <text evidence="1">The sequence shown here is derived from an EMBL/GenBank/DDBJ whole genome shotgun (WGS) entry which is preliminary data.</text>
</comment>
<sequence>MISWFKKIFGIKPKLFRHGDLLIRKVSSIPKTAILTSTNIIAEGELTGHNHQIVGSHQVFETLDKQLYFQAEDHVLIKHPDHNTLDIPAGQYIIERQRRYNPFENLQEEVLD</sequence>
<evidence type="ECO:0000313" key="1">
    <source>
        <dbReference type="EMBL" id="NWK05212.1"/>
    </source>
</evidence>
<name>A0A7K4NQ76_9ARCH</name>
<dbReference type="AlphaFoldDB" id="A0A7K4NQ76"/>
<organism evidence="1 2">
    <name type="scientific">Marine Group I thaumarchaeote</name>
    <dbReference type="NCBI Taxonomy" id="2511932"/>
    <lineage>
        <taxon>Archaea</taxon>
        <taxon>Nitrososphaerota</taxon>
        <taxon>Marine Group I</taxon>
    </lineage>
</organism>
<evidence type="ECO:0000313" key="2">
    <source>
        <dbReference type="Proteomes" id="UP000526196"/>
    </source>
</evidence>
<proteinExistence type="predicted"/>
<gene>
    <name evidence="1" type="ORF">HX833_03865</name>
</gene>
<dbReference type="Proteomes" id="UP000526196">
    <property type="component" value="Unassembled WGS sequence"/>
</dbReference>
<accession>A0A7K4NQ76</accession>
<dbReference type="EMBL" id="JACASX010000004">
    <property type="protein sequence ID" value="NWK05212.1"/>
    <property type="molecule type" value="Genomic_DNA"/>
</dbReference>
<reference evidence="1 2" key="1">
    <citation type="journal article" date="2019" name="Environ. Microbiol.">
        <title>Genomics insights into ecotype formation of ammonia-oxidizing archaea in the deep ocean.</title>
        <authorList>
            <person name="Wang Y."/>
            <person name="Huang J.M."/>
            <person name="Cui G.J."/>
            <person name="Nunoura T."/>
            <person name="Takaki Y."/>
            <person name="Li W.L."/>
            <person name="Li J."/>
            <person name="Gao Z.M."/>
            <person name="Takai K."/>
            <person name="Zhang A.Q."/>
            <person name="Stepanauskas R."/>
        </authorList>
    </citation>
    <scope>NUCLEOTIDE SEQUENCE [LARGE SCALE GENOMIC DNA]</scope>
    <source>
        <strain evidence="1 2">F20</strain>
    </source>
</reference>